<dbReference type="InterPro" id="IPR002347">
    <property type="entry name" value="SDR_fam"/>
</dbReference>
<dbReference type="EMBL" id="FODH01000001">
    <property type="protein sequence ID" value="SEN33815.1"/>
    <property type="molecule type" value="Genomic_DNA"/>
</dbReference>
<dbReference type="GO" id="GO:0047936">
    <property type="term" value="F:glucose 1-dehydrogenase [NAD(P)+] activity"/>
    <property type="evidence" value="ECO:0007669"/>
    <property type="project" value="UniProtKB-EC"/>
</dbReference>
<dbReference type="Proteomes" id="UP000198809">
    <property type="component" value="Unassembled WGS sequence"/>
</dbReference>
<evidence type="ECO:0000313" key="3">
    <source>
        <dbReference type="EMBL" id="QWU13943.1"/>
    </source>
</evidence>
<dbReference type="InterPro" id="IPR036291">
    <property type="entry name" value="NAD(P)-bd_dom_sf"/>
</dbReference>
<evidence type="ECO:0000256" key="1">
    <source>
        <dbReference type="ARBA" id="ARBA00006484"/>
    </source>
</evidence>
<proteinExistence type="inferred from homology"/>
<name>A0A1H8FQH6_9BACL</name>
<dbReference type="Gene3D" id="3.40.50.720">
    <property type="entry name" value="NAD(P)-binding Rossmann-like Domain"/>
    <property type="match status" value="1"/>
</dbReference>
<dbReference type="Pfam" id="PF13561">
    <property type="entry name" value="adh_short_C2"/>
    <property type="match status" value="1"/>
</dbReference>
<reference evidence="4 5" key="1">
    <citation type="submission" date="2016-10" db="EMBL/GenBank/DDBJ databases">
        <authorList>
            <person name="de Groot N.N."/>
        </authorList>
    </citation>
    <scope>NUCLEOTIDE SEQUENCE [LARGE SCALE GENOMIC DNA]</scope>
    <source>
        <strain evidence="4 5">CGMCC 1.10238</strain>
    </source>
</reference>
<gene>
    <name evidence="3" type="ORF">KP014_18570</name>
    <name evidence="4" type="ORF">SAMN04487895_101202</name>
</gene>
<reference evidence="3 6" key="2">
    <citation type="submission" date="2021-06" db="EMBL/GenBank/DDBJ databases">
        <title>Whole genome sequence of Paenibacillus sophorae DSM23020 for comparative genomics.</title>
        <authorList>
            <person name="Kim M.-J."/>
            <person name="Lee G."/>
            <person name="Shin J.-H."/>
        </authorList>
    </citation>
    <scope>NUCLEOTIDE SEQUENCE [LARGE SCALE GENOMIC DNA]</scope>
    <source>
        <strain evidence="3 6">DSM 23020</strain>
    </source>
</reference>
<keyword evidence="2 3" id="KW-0560">Oxidoreductase</keyword>
<dbReference type="CDD" id="cd05233">
    <property type="entry name" value="SDR_c"/>
    <property type="match status" value="1"/>
</dbReference>
<evidence type="ECO:0000313" key="4">
    <source>
        <dbReference type="EMBL" id="SEN33815.1"/>
    </source>
</evidence>
<dbReference type="Proteomes" id="UP000683429">
    <property type="component" value="Chromosome"/>
</dbReference>
<sequence length="251" mass="26763">MNFENLTVIVTGAGRGIGKEVARAYAADGAKVVIAEVNKEQGERTAEDIRREGGKALFVPCDVSREEDIIGLVDQTVQAFGTVDILINNAGIANAHAAKFYELSAMEWDNVMNTNARGCFLMTREAAKVMRNNPNGGAVVNISSTRALMSEPDTEAYAAFKGAISSLTHAMAVTLGKDGITVNSILPGWIETGDYSGLREIDHSQHPAGRVGIPGDIAKACLYLTSPANRFVTGAQLVVDGGMTRKMIYEP</sequence>
<dbReference type="PRINTS" id="PR00081">
    <property type="entry name" value="GDHRDH"/>
</dbReference>
<accession>A0A1H8FQH6</accession>
<dbReference type="FunFam" id="3.40.50.720:FF:000084">
    <property type="entry name" value="Short-chain dehydrogenase reductase"/>
    <property type="match status" value="1"/>
</dbReference>
<dbReference type="SUPFAM" id="SSF51735">
    <property type="entry name" value="NAD(P)-binding Rossmann-fold domains"/>
    <property type="match status" value="1"/>
</dbReference>
<dbReference type="PANTHER" id="PTHR24321">
    <property type="entry name" value="DEHYDROGENASES, SHORT CHAIN"/>
    <property type="match status" value="1"/>
</dbReference>
<keyword evidence="6" id="KW-1185">Reference proteome</keyword>
<organism evidence="4 5">
    <name type="scientific">Paenibacillus sophorae</name>
    <dbReference type="NCBI Taxonomy" id="1333845"/>
    <lineage>
        <taxon>Bacteria</taxon>
        <taxon>Bacillati</taxon>
        <taxon>Bacillota</taxon>
        <taxon>Bacilli</taxon>
        <taxon>Bacillales</taxon>
        <taxon>Paenibacillaceae</taxon>
        <taxon>Paenibacillus</taxon>
    </lineage>
</organism>
<dbReference type="OrthoDB" id="9803333at2"/>
<dbReference type="AlphaFoldDB" id="A0A1H8FQH6"/>
<evidence type="ECO:0000313" key="5">
    <source>
        <dbReference type="Proteomes" id="UP000198809"/>
    </source>
</evidence>
<dbReference type="GO" id="GO:0008206">
    <property type="term" value="P:bile acid metabolic process"/>
    <property type="evidence" value="ECO:0007669"/>
    <property type="project" value="UniProtKB-ARBA"/>
</dbReference>
<dbReference type="PANTHER" id="PTHR24321:SF8">
    <property type="entry name" value="ESTRADIOL 17-BETA-DEHYDROGENASE 8-RELATED"/>
    <property type="match status" value="1"/>
</dbReference>
<dbReference type="RefSeq" id="WP_036589086.1">
    <property type="nucleotide sequence ID" value="NZ_CP076607.1"/>
</dbReference>
<dbReference type="NCBIfam" id="NF005559">
    <property type="entry name" value="PRK07231.1"/>
    <property type="match status" value="1"/>
</dbReference>
<dbReference type="STRING" id="1333845.SAMN04487895_101202"/>
<comment type="similarity">
    <text evidence="1">Belongs to the short-chain dehydrogenases/reductases (SDR) family.</text>
</comment>
<evidence type="ECO:0000313" key="6">
    <source>
        <dbReference type="Proteomes" id="UP000683429"/>
    </source>
</evidence>
<dbReference type="PRINTS" id="PR00080">
    <property type="entry name" value="SDRFAMILY"/>
</dbReference>
<evidence type="ECO:0000256" key="2">
    <source>
        <dbReference type="ARBA" id="ARBA00023002"/>
    </source>
</evidence>
<protein>
    <submittedName>
        <fullName evidence="3">Glucose 1-dehydrogenase</fullName>
        <ecNumber evidence="3">1.1.1.47</ecNumber>
    </submittedName>
    <submittedName>
        <fullName evidence="4">NAD(P)-dependent dehydrogenase, short-chain alcohol dehydrogenase family</fullName>
    </submittedName>
</protein>
<dbReference type="EMBL" id="CP076607">
    <property type="protein sequence ID" value="QWU13943.1"/>
    <property type="molecule type" value="Genomic_DNA"/>
</dbReference>
<dbReference type="EC" id="1.1.1.47" evidence="3"/>